<feature type="compositionally biased region" description="Low complexity" evidence="1">
    <location>
        <begin position="43"/>
        <end position="60"/>
    </location>
</feature>
<dbReference type="EMBL" id="JBHSOD010000026">
    <property type="protein sequence ID" value="MFC5887356.1"/>
    <property type="molecule type" value="Genomic_DNA"/>
</dbReference>
<dbReference type="RefSeq" id="WP_380235489.1">
    <property type="nucleotide sequence ID" value="NZ_BAAAVH010000056.1"/>
</dbReference>
<comment type="caution">
    <text evidence="2">The sequence shown here is derived from an EMBL/GenBank/DDBJ whole genome shotgun (WGS) entry which is preliminary data.</text>
</comment>
<evidence type="ECO:0000313" key="3">
    <source>
        <dbReference type="Proteomes" id="UP001596067"/>
    </source>
</evidence>
<gene>
    <name evidence="2" type="ORF">ACFP0N_20510</name>
</gene>
<reference evidence="3" key="1">
    <citation type="journal article" date="2019" name="Int. J. Syst. Evol. Microbiol.">
        <title>The Global Catalogue of Microorganisms (GCM) 10K type strain sequencing project: providing services to taxonomists for standard genome sequencing and annotation.</title>
        <authorList>
            <consortium name="The Broad Institute Genomics Platform"/>
            <consortium name="The Broad Institute Genome Sequencing Center for Infectious Disease"/>
            <person name="Wu L."/>
            <person name="Ma J."/>
        </authorList>
    </citation>
    <scope>NUCLEOTIDE SEQUENCE [LARGE SCALE GENOMIC DNA]</scope>
    <source>
        <strain evidence="3">CGMCC 4.1469</strain>
    </source>
</reference>
<accession>A0ABW1EYZ2</accession>
<feature type="compositionally biased region" description="Polar residues" evidence="1">
    <location>
        <begin position="1"/>
        <end position="10"/>
    </location>
</feature>
<evidence type="ECO:0000313" key="2">
    <source>
        <dbReference type="EMBL" id="MFC5887356.1"/>
    </source>
</evidence>
<keyword evidence="3" id="KW-1185">Reference proteome</keyword>
<dbReference type="Proteomes" id="UP001596067">
    <property type="component" value="Unassembled WGS sequence"/>
</dbReference>
<evidence type="ECO:0000256" key="1">
    <source>
        <dbReference type="SAM" id="MobiDB-lite"/>
    </source>
</evidence>
<sequence length="104" mass="10295">MLGNDQSPAGGQSARAVDGRPDRARQGRSSSITAFSASLAPYASTVPRPVSAAAATAPAARRPRAVHQQNASSRPSISSPASVAGSRSPATASGASATAPATRR</sequence>
<feature type="compositionally biased region" description="Low complexity" evidence="1">
    <location>
        <begin position="71"/>
        <end position="104"/>
    </location>
</feature>
<protein>
    <submittedName>
        <fullName evidence="2">Uncharacterized protein</fullName>
    </submittedName>
</protein>
<organism evidence="2 3">
    <name type="scientific">Kitasatospora aburaviensis</name>
    <dbReference type="NCBI Taxonomy" id="67265"/>
    <lineage>
        <taxon>Bacteria</taxon>
        <taxon>Bacillati</taxon>
        <taxon>Actinomycetota</taxon>
        <taxon>Actinomycetes</taxon>
        <taxon>Kitasatosporales</taxon>
        <taxon>Streptomycetaceae</taxon>
        <taxon>Kitasatospora</taxon>
    </lineage>
</organism>
<name>A0ABW1EYZ2_9ACTN</name>
<feature type="compositionally biased region" description="Polar residues" evidence="1">
    <location>
        <begin position="27"/>
        <end position="36"/>
    </location>
</feature>
<feature type="region of interest" description="Disordered" evidence="1">
    <location>
        <begin position="1"/>
        <end position="104"/>
    </location>
</feature>
<proteinExistence type="predicted"/>